<dbReference type="Pfam" id="PF00535">
    <property type="entry name" value="Glycos_transf_2"/>
    <property type="match status" value="1"/>
</dbReference>
<dbReference type="PANTHER" id="PTHR43630">
    <property type="entry name" value="POLY-BETA-1,6-N-ACETYL-D-GLUCOSAMINE SYNTHASE"/>
    <property type="match status" value="1"/>
</dbReference>
<dbReference type="PATRIC" id="fig|1121451.3.peg.3136"/>
<name>L0RG55_9BACT</name>
<dbReference type="KEGG" id="dhy:DESAM_22928"/>
<dbReference type="InterPro" id="IPR029044">
    <property type="entry name" value="Nucleotide-diphossugar_trans"/>
</dbReference>
<evidence type="ECO:0000256" key="1">
    <source>
        <dbReference type="ARBA" id="ARBA00038494"/>
    </source>
</evidence>
<dbReference type="SUPFAM" id="SSF53448">
    <property type="entry name" value="Nucleotide-diphospho-sugar transferases"/>
    <property type="match status" value="1"/>
</dbReference>
<dbReference type="AlphaFoldDB" id="L0RG55"/>
<dbReference type="Proteomes" id="UP000010808">
    <property type="component" value="Chromosome"/>
</dbReference>
<dbReference type="PANTHER" id="PTHR43630:SF2">
    <property type="entry name" value="GLYCOSYLTRANSFERASE"/>
    <property type="match status" value="1"/>
</dbReference>
<feature type="domain" description="Glycosyltransferase 2-like" evidence="2">
    <location>
        <begin position="193"/>
        <end position="269"/>
    </location>
</feature>
<dbReference type="HOGENOM" id="CLU_038907_0_0_7"/>
<protein>
    <recommendedName>
        <fullName evidence="2">Glycosyltransferase 2-like domain-containing protein</fullName>
    </recommendedName>
</protein>
<evidence type="ECO:0000259" key="2">
    <source>
        <dbReference type="Pfam" id="PF00535"/>
    </source>
</evidence>
<organism evidence="3 4">
    <name type="scientific">Maridesulfovibrio hydrothermalis AM13 = DSM 14728</name>
    <dbReference type="NCBI Taxonomy" id="1121451"/>
    <lineage>
        <taxon>Bacteria</taxon>
        <taxon>Pseudomonadati</taxon>
        <taxon>Thermodesulfobacteriota</taxon>
        <taxon>Desulfovibrionia</taxon>
        <taxon>Desulfovibrionales</taxon>
        <taxon>Desulfovibrionaceae</taxon>
        <taxon>Maridesulfovibrio</taxon>
    </lineage>
</organism>
<dbReference type="Gene3D" id="3.90.550.10">
    <property type="entry name" value="Spore Coat Polysaccharide Biosynthesis Protein SpsA, Chain A"/>
    <property type="match status" value="1"/>
</dbReference>
<gene>
    <name evidence="3" type="ORF">DESAM_22928</name>
</gene>
<dbReference type="OrthoDB" id="9815923at2"/>
<evidence type="ECO:0000313" key="3">
    <source>
        <dbReference type="EMBL" id="CCO25195.1"/>
    </source>
</evidence>
<keyword evidence="4" id="KW-1185">Reference proteome</keyword>
<dbReference type="EMBL" id="FO203522">
    <property type="protein sequence ID" value="CCO25195.1"/>
    <property type="molecule type" value="Genomic_DNA"/>
</dbReference>
<dbReference type="STRING" id="1121451.DESAM_22928"/>
<accession>L0RG55</accession>
<proteinExistence type="inferred from homology"/>
<comment type="similarity">
    <text evidence="1">Belongs to the glycosyltransferase 2 family. WaaE/KdtX subfamily.</text>
</comment>
<reference evidence="3 4" key="1">
    <citation type="submission" date="2012-10" db="EMBL/GenBank/DDBJ databases">
        <authorList>
            <person name="Genoscope - CEA"/>
        </authorList>
    </citation>
    <scope>NUCLEOTIDE SEQUENCE [LARGE SCALE GENOMIC DNA]</scope>
    <source>
        <strain evidence="4">AM13 / DSM 14728</strain>
    </source>
</reference>
<dbReference type="InterPro" id="IPR001173">
    <property type="entry name" value="Glyco_trans_2-like"/>
</dbReference>
<dbReference type="RefSeq" id="WP_015337793.1">
    <property type="nucleotide sequence ID" value="NC_020055.1"/>
</dbReference>
<dbReference type="eggNOG" id="COG0463">
    <property type="taxonomic scope" value="Bacteria"/>
</dbReference>
<sequence>MNHCFDIYSKQILSFKLSGQQDTELFAPAADIEKITAKHLKLALQRNAQSIILFGLSDALLAAKIMKDKPAGLQFIICDLHPEHVRKIKSGFPKDFLKINNTHLLTDSSIWAHLLLLIQNDFAAAKSHLILNPDLKGKSKEIHQKLQKLFSGLKYISPTPLPGKPKISAAAILSTDEPDLESFISSFPDWLEELVLVWDCAAADSPPSLPRHDKLKIINIHHPLNADFSAQRNRMIKHCSGDWIIYLDADERLDNECWNLIKILASIKECDGWYLPRITFYPDKNNCRAGYGLWPDLQLRLFRNLENIKFINKIHEQLQGITGNYGIIPTAPISHLTHLLKSRTHIKSKLDLFNEATDGIFQHKLNAEFPNVPAQLLKPAKNNSLMPVIIPEINM</sequence>
<evidence type="ECO:0000313" key="4">
    <source>
        <dbReference type="Proteomes" id="UP000010808"/>
    </source>
</evidence>